<dbReference type="Proteomes" id="UP001595904">
    <property type="component" value="Unassembled WGS sequence"/>
</dbReference>
<dbReference type="CDD" id="cd00761">
    <property type="entry name" value="Glyco_tranf_GTA_type"/>
    <property type="match status" value="1"/>
</dbReference>
<organism evidence="2 3">
    <name type="scientific">Steroidobacter flavus</name>
    <dbReference type="NCBI Taxonomy" id="1842136"/>
    <lineage>
        <taxon>Bacteria</taxon>
        <taxon>Pseudomonadati</taxon>
        <taxon>Pseudomonadota</taxon>
        <taxon>Gammaproteobacteria</taxon>
        <taxon>Steroidobacterales</taxon>
        <taxon>Steroidobacteraceae</taxon>
        <taxon>Steroidobacter</taxon>
    </lineage>
</organism>
<proteinExistence type="predicted"/>
<comment type="caution">
    <text evidence="2">The sequence shown here is derived from an EMBL/GenBank/DDBJ whole genome shotgun (WGS) entry which is preliminary data.</text>
</comment>
<dbReference type="InterPro" id="IPR029044">
    <property type="entry name" value="Nucleotide-diphossugar_trans"/>
</dbReference>
<accession>A0ABV8T076</accession>
<dbReference type="Pfam" id="PF00535">
    <property type="entry name" value="Glycos_transf_2"/>
    <property type="match status" value="1"/>
</dbReference>
<protein>
    <submittedName>
        <fullName evidence="2">Glycosyltransferase family 2 protein</fullName>
    </submittedName>
</protein>
<dbReference type="PANTHER" id="PTHR22916:SF3">
    <property type="entry name" value="UDP-GLCNAC:BETAGAL BETA-1,3-N-ACETYLGLUCOSAMINYLTRANSFERASE-LIKE PROTEIN 1"/>
    <property type="match status" value="1"/>
</dbReference>
<keyword evidence="3" id="KW-1185">Reference proteome</keyword>
<dbReference type="RefSeq" id="WP_380603531.1">
    <property type="nucleotide sequence ID" value="NZ_JBHSDU010000015.1"/>
</dbReference>
<dbReference type="Gene3D" id="3.90.550.10">
    <property type="entry name" value="Spore Coat Polysaccharide Biosynthesis Protein SpsA, Chain A"/>
    <property type="match status" value="1"/>
</dbReference>
<evidence type="ECO:0000313" key="3">
    <source>
        <dbReference type="Proteomes" id="UP001595904"/>
    </source>
</evidence>
<evidence type="ECO:0000259" key="1">
    <source>
        <dbReference type="Pfam" id="PF00535"/>
    </source>
</evidence>
<dbReference type="EMBL" id="JBHSDU010000015">
    <property type="protein sequence ID" value="MFC4313321.1"/>
    <property type="molecule type" value="Genomic_DNA"/>
</dbReference>
<name>A0ABV8T076_9GAMM</name>
<feature type="domain" description="Glycosyltransferase 2-like" evidence="1">
    <location>
        <begin position="7"/>
        <end position="123"/>
    </location>
</feature>
<dbReference type="PANTHER" id="PTHR22916">
    <property type="entry name" value="GLYCOSYLTRANSFERASE"/>
    <property type="match status" value="1"/>
</dbReference>
<reference evidence="3" key="1">
    <citation type="journal article" date="2019" name="Int. J. Syst. Evol. Microbiol.">
        <title>The Global Catalogue of Microorganisms (GCM) 10K type strain sequencing project: providing services to taxonomists for standard genome sequencing and annotation.</title>
        <authorList>
            <consortium name="The Broad Institute Genomics Platform"/>
            <consortium name="The Broad Institute Genome Sequencing Center for Infectious Disease"/>
            <person name="Wu L."/>
            <person name="Ma J."/>
        </authorList>
    </citation>
    <scope>NUCLEOTIDE SEQUENCE [LARGE SCALE GENOMIC DNA]</scope>
    <source>
        <strain evidence="3">CGMCC 1.10759</strain>
    </source>
</reference>
<sequence>MSGPLVSVVIPTYNRAALVCEAIDTVLAQTYQNTEIIVIDDGSTDDTTAAVQKYGDRIRYTRRPNAGVNAARNLGIKQARGEYLALLDSDDLWAPYKLELQVALLRYFNDVGFTFSNFLIFKGPTPESDILPITDGLSTWLDHVPGRIEPYRWERSFASIKGMPELQLPTQDFMVSGGDIYAPSLVCPYVLPSASLIRKSALGQLRLPEIIATCGDWEFFARFSKQSGCVYTNISTTYNRSHEDAVRLTRGDPGVRLGRRIAMIDRVWRADKEFYAKLGDKVDEVQRGLLLQAARRDLLSARRGQARAYLKRAASIDTERKSIQESVLRLLASIPGSGWGLRGMRATLNGARELAARVSQQ</sequence>
<dbReference type="SUPFAM" id="SSF53448">
    <property type="entry name" value="Nucleotide-diphospho-sugar transferases"/>
    <property type="match status" value="1"/>
</dbReference>
<evidence type="ECO:0000313" key="2">
    <source>
        <dbReference type="EMBL" id="MFC4313321.1"/>
    </source>
</evidence>
<dbReference type="InterPro" id="IPR001173">
    <property type="entry name" value="Glyco_trans_2-like"/>
</dbReference>
<gene>
    <name evidence="2" type="ORF">ACFPN2_29850</name>
</gene>